<evidence type="ECO:0000256" key="7">
    <source>
        <dbReference type="ARBA" id="ARBA00022801"/>
    </source>
</evidence>
<keyword evidence="13" id="KW-0732">Signal</keyword>
<keyword evidence="9" id="KW-0442">Lipid degradation</keyword>
<evidence type="ECO:0000256" key="12">
    <source>
        <dbReference type="ARBA" id="ARBA00029903"/>
    </source>
</evidence>
<dbReference type="InterPro" id="IPR036444">
    <property type="entry name" value="PLipase_A2_dom_sf"/>
</dbReference>
<evidence type="ECO:0000256" key="9">
    <source>
        <dbReference type="ARBA" id="ARBA00022963"/>
    </source>
</evidence>
<keyword evidence="16" id="KW-1185">Reference proteome</keyword>
<evidence type="ECO:0000256" key="5">
    <source>
        <dbReference type="ARBA" id="ARBA00022525"/>
    </source>
</evidence>
<dbReference type="Proteomes" id="UP000324832">
    <property type="component" value="Unassembled WGS sequence"/>
</dbReference>
<evidence type="ECO:0000313" key="15">
    <source>
        <dbReference type="EMBL" id="VVC97865.1"/>
    </source>
</evidence>
<dbReference type="GO" id="GO:0050482">
    <property type="term" value="P:arachidonate secretion"/>
    <property type="evidence" value="ECO:0007669"/>
    <property type="project" value="InterPro"/>
</dbReference>
<proteinExistence type="predicted"/>
<accession>A0A5E4QIA7</accession>
<evidence type="ECO:0000256" key="13">
    <source>
        <dbReference type="SAM" id="SignalP"/>
    </source>
</evidence>
<evidence type="ECO:0000256" key="11">
    <source>
        <dbReference type="ARBA" id="ARBA00023157"/>
    </source>
</evidence>
<comment type="subcellular location">
    <subcellularLocation>
        <location evidence="2">Secreted</location>
    </subcellularLocation>
</comment>
<keyword evidence="6" id="KW-0479">Metal-binding</keyword>
<dbReference type="GO" id="GO:0046872">
    <property type="term" value="F:metal ion binding"/>
    <property type="evidence" value="ECO:0007669"/>
    <property type="project" value="UniProtKB-KW"/>
</dbReference>
<evidence type="ECO:0000313" key="16">
    <source>
        <dbReference type="Proteomes" id="UP000324832"/>
    </source>
</evidence>
<feature type="signal peptide" evidence="13">
    <location>
        <begin position="1"/>
        <end position="22"/>
    </location>
</feature>
<evidence type="ECO:0000256" key="8">
    <source>
        <dbReference type="ARBA" id="ARBA00022837"/>
    </source>
</evidence>
<evidence type="ECO:0000256" key="2">
    <source>
        <dbReference type="ARBA" id="ARBA00004613"/>
    </source>
</evidence>
<evidence type="ECO:0000256" key="4">
    <source>
        <dbReference type="ARBA" id="ARBA00021721"/>
    </source>
</evidence>
<name>A0A5E4QIA7_9NEOP</name>
<evidence type="ECO:0000256" key="1">
    <source>
        <dbReference type="ARBA" id="ARBA00001913"/>
    </source>
</evidence>
<sequence length="161" mass="18016">MSEMFPLFMVLVGFCFVSHAEGWVFNEGMVTNAKNDKKMTHLKDLKISFIYPGTKWCGTGDTASGYDDLGKEVEADKCCRDHDFCPDVITAGETKYNLTNTAYYSRLACSCDEKFLKCLEAANTKSSNSIGNVYFNVLGTKCYKKDYPITGCLEHGGWWNG</sequence>
<keyword evidence="7" id="KW-0378">Hydrolase</keyword>
<dbReference type="EMBL" id="FZQP02003333">
    <property type="protein sequence ID" value="VVC97865.1"/>
    <property type="molecule type" value="Genomic_DNA"/>
</dbReference>
<evidence type="ECO:0000256" key="3">
    <source>
        <dbReference type="ARBA" id="ARBA00013278"/>
    </source>
</evidence>
<dbReference type="InterPro" id="IPR033113">
    <property type="entry name" value="PLA2_histidine"/>
</dbReference>
<dbReference type="GO" id="GO:0016042">
    <property type="term" value="P:lipid catabolic process"/>
    <property type="evidence" value="ECO:0007669"/>
    <property type="project" value="UniProtKB-KW"/>
</dbReference>
<dbReference type="EC" id="3.1.1.4" evidence="3"/>
<dbReference type="Pfam" id="PF05826">
    <property type="entry name" value="Phospholip_A2_2"/>
    <property type="match status" value="1"/>
</dbReference>
<dbReference type="SUPFAM" id="SSF48619">
    <property type="entry name" value="Phospholipase A2, PLA2"/>
    <property type="match status" value="1"/>
</dbReference>
<protein>
    <recommendedName>
        <fullName evidence="4">Phospholipase A2</fullName>
        <ecNumber evidence="3">3.1.1.4</ecNumber>
    </recommendedName>
    <alternativeName>
        <fullName evidence="12">Phosphatidylcholine 2-acylhydrolase</fullName>
    </alternativeName>
</protein>
<dbReference type="PANTHER" id="PTHR12253">
    <property type="entry name" value="RH14732P"/>
    <property type="match status" value="1"/>
</dbReference>
<dbReference type="FunFam" id="1.20.90.10:FF:000002">
    <property type="entry name" value="Phospholipase A2 group III"/>
    <property type="match status" value="1"/>
</dbReference>
<feature type="non-terminal residue" evidence="15">
    <location>
        <position position="161"/>
    </location>
</feature>
<dbReference type="AlphaFoldDB" id="A0A5E4QIA7"/>
<gene>
    <name evidence="15" type="ORF">LSINAPIS_LOCUS9055</name>
</gene>
<keyword evidence="11" id="KW-1015">Disulfide bond</keyword>
<evidence type="ECO:0000256" key="6">
    <source>
        <dbReference type="ARBA" id="ARBA00022723"/>
    </source>
</evidence>
<evidence type="ECO:0000259" key="14">
    <source>
        <dbReference type="Pfam" id="PF05826"/>
    </source>
</evidence>
<dbReference type="PROSITE" id="PS00118">
    <property type="entry name" value="PA2_HIS"/>
    <property type="match status" value="1"/>
</dbReference>
<dbReference type="GO" id="GO:0005576">
    <property type="term" value="C:extracellular region"/>
    <property type="evidence" value="ECO:0007669"/>
    <property type="project" value="UniProtKB-SubCell"/>
</dbReference>
<dbReference type="GO" id="GO:0004623">
    <property type="term" value="F:phospholipase A2 activity"/>
    <property type="evidence" value="ECO:0007669"/>
    <property type="project" value="UniProtKB-EC"/>
</dbReference>
<feature type="domain" description="Phospholipase A2-like central" evidence="14">
    <location>
        <begin position="50"/>
        <end position="145"/>
    </location>
</feature>
<keyword evidence="5" id="KW-0964">Secreted</keyword>
<organism evidence="15 16">
    <name type="scientific">Leptidea sinapis</name>
    <dbReference type="NCBI Taxonomy" id="189913"/>
    <lineage>
        <taxon>Eukaryota</taxon>
        <taxon>Metazoa</taxon>
        <taxon>Ecdysozoa</taxon>
        <taxon>Arthropoda</taxon>
        <taxon>Hexapoda</taxon>
        <taxon>Insecta</taxon>
        <taxon>Pterygota</taxon>
        <taxon>Neoptera</taxon>
        <taxon>Endopterygota</taxon>
        <taxon>Lepidoptera</taxon>
        <taxon>Glossata</taxon>
        <taxon>Ditrysia</taxon>
        <taxon>Papilionoidea</taxon>
        <taxon>Pieridae</taxon>
        <taxon>Dismorphiinae</taxon>
        <taxon>Leptidea</taxon>
    </lineage>
</organism>
<dbReference type="GO" id="GO:0006644">
    <property type="term" value="P:phospholipid metabolic process"/>
    <property type="evidence" value="ECO:0007669"/>
    <property type="project" value="InterPro"/>
</dbReference>
<comment type="cofactor">
    <cofactor evidence="1">
        <name>Ca(2+)</name>
        <dbReference type="ChEBI" id="CHEBI:29108"/>
    </cofactor>
</comment>
<dbReference type="CDD" id="cd04704">
    <property type="entry name" value="PLA2_bee_venom_like"/>
    <property type="match status" value="1"/>
</dbReference>
<dbReference type="InterPro" id="IPR016090">
    <property type="entry name" value="PLA2-like_dom"/>
</dbReference>
<reference evidence="15 16" key="1">
    <citation type="submission" date="2017-07" db="EMBL/GenBank/DDBJ databases">
        <authorList>
            <person name="Talla V."/>
            <person name="Backstrom N."/>
        </authorList>
    </citation>
    <scope>NUCLEOTIDE SEQUENCE [LARGE SCALE GENOMIC DNA]</scope>
</reference>
<feature type="chain" id="PRO_5023076846" description="Phospholipase A2" evidence="13">
    <location>
        <begin position="23"/>
        <end position="161"/>
    </location>
</feature>
<dbReference type="Gene3D" id="1.20.90.10">
    <property type="entry name" value="Phospholipase A2 domain"/>
    <property type="match status" value="1"/>
</dbReference>
<evidence type="ECO:0000256" key="10">
    <source>
        <dbReference type="ARBA" id="ARBA00023098"/>
    </source>
</evidence>
<keyword evidence="10" id="KW-0443">Lipid metabolism</keyword>
<keyword evidence="8" id="KW-0106">Calcium</keyword>